<organism evidence="2 3">
    <name type="scientific">Neurospora hispaniola</name>
    <dbReference type="NCBI Taxonomy" id="588809"/>
    <lineage>
        <taxon>Eukaryota</taxon>
        <taxon>Fungi</taxon>
        <taxon>Dikarya</taxon>
        <taxon>Ascomycota</taxon>
        <taxon>Pezizomycotina</taxon>
        <taxon>Sordariomycetes</taxon>
        <taxon>Sordariomycetidae</taxon>
        <taxon>Sordariales</taxon>
        <taxon>Sordariaceae</taxon>
        <taxon>Neurospora</taxon>
    </lineage>
</organism>
<keyword evidence="1" id="KW-1133">Transmembrane helix</keyword>
<keyword evidence="1" id="KW-0812">Transmembrane</keyword>
<evidence type="ECO:0000256" key="1">
    <source>
        <dbReference type="SAM" id="Phobius"/>
    </source>
</evidence>
<dbReference type="EMBL" id="JAULSX010000004">
    <property type="protein sequence ID" value="KAK3492406.1"/>
    <property type="molecule type" value="Genomic_DNA"/>
</dbReference>
<dbReference type="Proteomes" id="UP001285908">
    <property type="component" value="Unassembled WGS sequence"/>
</dbReference>
<protein>
    <submittedName>
        <fullName evidence="2">Uncharacterized protein</fullName>
    </submittedName>
</protein>
<dbReference type="GeneID" id="87869982"/>
<keyword evidence="1" id="KW-0472">Membrane</keyword>
<comment type="caution">
    <text evidence="2">The sequence shown here is derived from an EMBL/GenBank/DDBJ whole genome shotgun (WGS) entry which is preliminary data.</text>
</comment>
<dbReference type="RefSeq" id="XP_062692864.1">
    <property type="nucleotide sequence ID" value="XM_062832360.1"/>
</dbReference>
<evidence type="ECO:0000313" key="3">
    <source>
        <dbReference type="Proteomes" id="UP001285908"/>
    </source>
</evidence>
<accession>A0AAJ0I822</accession>
<sequence length="162" mass="18011">MLCCVVVVLYVPTIHCLRQRHMALLAYFLLVVAVITCLSAGGTEGPICRSKVSLKKEEIFSVGVYPATRNSQPYAFCSPLILRAGRKFASGPYSLAKHEEEVRERHHCQGKEGEEGRGPLEAQLLVHLNPKQWEGSCIRVSKSQHKTPCRETKHKTQGIAAD</sequence>
<evidence type="ECO:0000313" key="2">
    <source>
        <dbReference type="EMBL" id="KAK3492406.1"/>
    </source>
</evidence>
<reference evidence="2 3" key="1">
    <citation type="journal article" date="2023" name="Mol. Phylogenet. Evol.">
        <title>Genome-scale phylogeny and comparative genomics of the fungal order Sordariales.</title>
        <authorList>
            <person name="Hensen N."/>
            <person name="Bonometti L."/>
            <person name="Westerberg I."/>
            <person name="Brannstrom I.O."/>
            <person name="Guillou S."/>
            <person name="Cros-Aarteil S."/>
            <person name="Calhoun S."/>
            <person name="Haridas S."/>
            <person name="Kuo A."/>
            <person name="Mondo S."/>
            <person name="Pangilinan J."/>
            <person name="Riley R."/>
            <person name="LaButti K."/>
            <person name="Andreopoulos B."/>
            <person name="Lipzen A."/>
            <person name="Chen C."/>
            <person name="Yan M."/>
            <person name="Daum C."/>
            <person name="Ng V."/>
            <person name="Clum A."/>
            <person name="Steindorff A."/>
            <person name="Ohm R.A."/>
            <person name="Martin F."/>
            <person name="Silar P."/>
            <person name="Natvig D.O."/>
            <person name="Lalanne C."/>
            <person name="Gautier V."/>
            <person name="Ament-Velasquez S.L."/>
            <person name="Kruys A."/>
            <person name="Hutchinson M.I."/>
            <person name="Powell A.J."/>
            <person name="Barry K."/>
            <person name="Miller A.N."/>
            <person name="Grigoriev I.V."/>
            <person name="Debuchy R."/>
            <person name="Gladieux P."/>
            <person name="Hiltunen Thoren M."/>
            <person name="Johannesson H."/>
        </authorList>
    </citation>
    <scope>NUCLEOTIDE SEQUENCE [LARGE SCALE GENOMIC DNA]</scope>
    <source>
        <strain evidence="2 3">FGSC 10403</strain>
    </source>
</reference>
<feature type="transmembrane region" description="Helical" evidence="1">
    <location>
        <begin position="26"/>
        <end position="47"/>
    </location>
</feature>
<gene>
    <name evidence="2" type="ORF">B0T23DRAFT_141108</name>
</gene>
<keyword evidence="3" id="KW-1185">Reference proteome</keyword>
<dbReference type="AlphaFoldDB" id="A0AAJ0I822"/>
<proteinExistence type="predicted"/>
<name>A0AAJ0I822_9PEZI</name>